<accession>A0A653K3G1</accession>
<organism evidence="1 2">
    <name type="scientific">Acinetobacter proteolyticus</name>
    <dbReference type="NCBI Taxonomy" id="1776741"/>
    <lineage>
        <taxon>Bacteria</taxon>
        <taxon>Pseudomonadati</taxon>
        <taxon>Pseudomonadota</taxon>
        <taxon>Gammaproteobacteria</taxon>
        <taxon>Moraxellales</taxon>
        <taxon>Moraxellaceae</taxon>
        <taxon>Acinetobacter</taxon>
    </lineage>
</organism>
<dbReference type="RefSeq" id="WP_159725054.1">
    <property type="nucleotide sequence ID" value="NZ_LR732744.1"/>
</dbReference>
<reference evidence="1 2" key="1">
    <citation type="submission" date="2019-10" db="EMBL/GenBank/DDBJ databases">
        <authorList>
            <person name="Karimi E."/>
        </authorList>
    </citation>
    <scope>NUCLEOTIDE SEQUENCE [LARGE SCALE GENOMIC DNA]</scope>
    <source>
        <strain evidence="1">Acinetobacter sp. 8BE</strain>
    </source>
</reference>
<proteinExistence type="predicted"/>
<dbReference type="AlphaFoldDB" id="A0A653K3G1"/>
<name>A0A653K3G1_9GAMM</name>
<protein>
    <submittedName>
        <fullName evidence="1">Uncharacterized protein</fullName>
    </submittedName>
</protein>
<evidence type="ECO:0000313" key="2">
    <source>
        <dbReference type="Proteomes" id="UP000430404"/>
    </source>
</evidence>
<dbReference type="EMBL" id="CABWKZ010000014">
    <property type="protein sequence ID" value="VXA55363.1"/>
    <property type="molecule type" value="Genomic_DNA"/>
</dbReference>
<dbReference type="Proteomes" id="UP000430404">
    <property type="component" value="Unassembled WGS sequence"/>
</dbReference>
<sequence>MALGNYVCAHCSTKFQRERGEANRTLKKTGYLFCSRACVGIHKRLYKTDEQKRQEKADYDREYRSKNQEVIRAKKADYFRRTYKPEQAAIERKKNMHKHVEYCRQPRYKAYKQKYDQCYRAKKFYGEFWECALVLNRLEIEVRSQADFTERATQKGTLNKAQNRKRDYEQSIKCTTT</sequence>
<gene>
    <name evidence="1" type="ORF">ACI8B_210154</name>
</gene>
<evidence type="ECO:0000313" key="1">
    <source>
        <dbReference type="EMBL" id="VXA55363.1"/>
    </source>
</evidence>